<protein>
    <submittedName>
        <fullName evidence="1">Uncharacterized protein</fullName>
    </submittedName>
</protein>
<name>A0A9N9PSW0_9HELO</name>
<sequence>MSNVNNSPYKPTDRELVFLQNTNDITPIDNPLLPFDIPSTRRPRDYLPRHDLPFGKKVAEWQQEFYGLPNVPAYRTEPEITPMKPDAPTVVGKQRRPIDVYLNRIKTLAKMNHQTILYVTPEVADKVRAYRSDPWWIIIDEFPSMWKFPNNTYQQENFLNTQRQLFAEFDGWAEESSWRPNGAYDNGSMTATYNAKVFITYDAVMRNPFGSEKWAYFDAGLYDDQGPTDSEGVMWGELFREQLDEAKFERSISVSQDTGIVIGEYSQSDEYGCLGINHECFLDPKKAWLCLHFIANVWVGSSLGMLNYSVRFMQTVDDLDANRRYTGREEMVIPWVATRYPNTIFSIARVPGPPGMACANDYPMKWCYTTWGGPDTVPEIADPLETLFCEGYVSKRPFLAAGGLLDKKLGEKKDPELLNPHDEPLRIQFAEEKWAENYATKRDRLTYGVELEFAVAGLAPEFEDPAPNDPRSVRGVLGTARPDNQDKVNIRVLKYIASILTSYGIPAEAREGTPPSALNPIENPWTAKDPKSWIVTTDDSIEPTADGDYYFHKIEITSPAFYYGKTSLEAVSQVCGVLNSNLRIQLNDSMALHVHVGNGTKGFTTETVRGVMATAFTFEPQIEKIHPESFRGEYKYAPNLRDFSRLRNMQEWMKPSGTGLTKHEVFYREARYLTQSLNKILACDDIQEIADLTAYSRPEVDGARMAYNINYLVSPQPGTIGVEGSKKTIEFRQHEGTVDPRRVVNWIRFCVGLVEFADTCEPETLNNFLRRNIHDSLNIMNMGMICEALGMRRIGWYYHQIVGEAEHAVYWRNLQAERQYLDPAKWEAGWRSTLIGYNDQDGGMMVVHRPCP</sequence>
<dbReference type="OrthoDB" id="411632at2759"/>
<evidence type="ECO:0000313" key="1">
    <source>
        <dbReference type="EMBL" id="CAG8953843.1"/>
    </source>
</evidence>
<proteinExistence type="predicted"/>
<dbReference type="Proteomes" id="UP000696280">
    <property type="component" value="Unassembled WGS sequence"/>
</dbReference>
<dbReference type="InterPro" id="IPR022025">
    <property type="entry name" value="Amidoligase_2"/>
</dbReference>
<gene>
    <name evidence="1" type="ORF">HYFRA_00006735</name>
</gene>
<keyword evidence="2" id="KW-1185">Reference proteome</keyword>
<evidence type="ECO:0000313" key="2">
    <source>
        <dbReference type="Proteomes" id="UP000696280"/>
    </source>
</evidence>
<dbReference type="PANTHER" id="PTHR36847">
    <property type="entry name" value="AMIDOLIGASE ENZYME"/>
    <property type="match status" value="1"/>
</dbReference>
<organism evidence="1 2">
    <name type="scientific">Hymenoscyphus fraxineus</name>
    <dbReference type="NCBI Taxonomy" id="746836"/>
    <lineage>
        <taxon>Eukaryota</taxon>
        <taxon>Fungi</taxon>
        <taxon>Dikarya</taxon>
        <taxon>Ascomycota</taxon>
        <taxon>Pezizomycotina</taxon>
        <taxon>Leotiomycetes</taxon>
        <taxon>Helotiales</taxon>
        <taxon>Helotiaceae</taxon>
        <taxon>Hymenoscyphus</taxon>
    </lineage>
</organism>
<reference evidence="1" key="1">
    <citation type="submission" date="2021-07" db="EMBL/GenBank/DDBJ databases">
        <authorList>
            <person name="Durling M."/>
        </authorList>
    </citation>
    <scope>NUCLEOTIDE SEQUENCE</scope>
</reference>
<dbReference type="EMBL" id="CAJVRL010000052">
    <property type="protein sequence ID" value="CAG8953843.1"/>
    <property type="molecule type" value="Genomic_DNA"/>
</dbReference>
<dbReference type="AlphaFoldDB" id="A0A9N9PSW0"/>
<dbReference type="Pfam" id="PF12224">
    <property type="entry name" value="Amidoligase_2"/>
    <property type="match status" value="1"/>
</dbReference>
<accession>A0A9N9PSW0</accession>
<dbReference type="PANTHER" id="PTHR36847:SF1">
    <property type="entry name" value="AMIDOLIGASE ENZYME"/>
    <property type="match status" value="1"/>
</dbReference>
<comment type="caution">
    <text evidence="1">The sequence shown here is derived from an EMBL/GenBank/DDBJ whole genome shotgun (WGS) entry which is preliminary data.</text>
</comment>